<keyword evidence="9" id="KW-1133">Transmembrane helix</keyword>
<evidence type="ECO:0000256" key="3">
    <source>
        <dbReference type="ARBA" id="ARBA00022679"/>
    </source>
</evidence>
<keyword evidence="9" id="KW-0812">Transmembrane</keyword>
<dbReference type="PROSITE" id="PS00108">
    <property type="entry name" value="PROTEIN_KINASE_ST"/>
    <property type="match status" value="1"/>
</dbReference>
<evidence type="ECO:0000256" key="1">
    <source>
        <dbReference type="ARBA" id="ARBA00012513"/>
    </source>
</evidence>
<dbReference type="GO" id="GO:0004674">
    <property type="term" value="F:protein serine/threonine kinase activity"/>
    <property type="evidence" value="ECO:0007669"/>
    <property type="project" value="UniProtKB-KW"/>
</dbReference>
<keyword evidence="12" id="KW-1185">Reference proteome</keyword>
<dbReference type="RefSeq" id="WP_095718047.1">
    <property type="nucleotide sequence ID" value="NZ_NTGA01000015.1"/>
</dbReference>
<dbReference type="OrthoDB" id="136365at2"/>
<dbReference type="GO" id="GO:0005524">
    <property type="term" value="F:ATP binding"/>
    <property type="evidence" value="ECO:0007669"/>
    <property type="project" value="UniProtKB-UniRule"/>
</dbReference>
<keyword evidence="4 7" id="KW-0547">Nucleotide-binding</keyword>
<accession>A0A2A2WQ65</accession>
<proteinExistence type="predicted"/>
<name>A0A2A2WQ65_9ACTN</name>
<evidence type="ECO:0000256" key="4">
    <source>
        <dbReference type="ARBA" id="ARBA00022741"/>
    </source>
</evidence>
<feature type="domain" description="Protein kinase" evidence="10">
    <location>
        <begin position="15"/>
        <end position="284"/>
    </location>
</feature>
<reference evidence="12" key="1">
    <citation type="submission" date="2017-09" db="EMBL/GenBank/DDBJ databases">
        <authorList>
            <person name="Zhang Y."/>
            <person name="Huang X."/>
            <person name="Liu J."/>
            <person name="Lu L."/>
            <person name="Peng K."/>
        </authorList>
    </citation>
    <scope>NUCLEOTIDE SEQUENCE [LARGE SCALE GENOMIC DNA]</scope>
    <source>
        <strain evidence="12">S-XJ-1</strain>
    </source>
</reference>
<dbReference type="PANTHER" id="PTHR43289:SF6">
    <property type="entry name" value="SERINE_THREONINE-PROTEIN KINASE NEKL-3"/>
    <property type="match status" value="1"/>
</dbReference>
<dbReference type="EMBL" id="NTGA01000015">
    <property type="protein sequence ID" value="PAY23328.1"/>
    <property type="molecule type" value="Genomic_DNA"/>
</dbReference>
<feature type="transmembrane region" description="Helical" evidence="9">
    <location>
        <begin position="390"/>
        <end position="410"/>
    </location>
</feature>
<dbReference type="CDD" id="cd14014">
    <property type="entry name" value="STKc_PknB_like"/>
    <property type="match status" value="1"/>
</dbReference>
<keyword evidence="3" id="KW-0808">Transferase</keyword>
<dbReference type="Gene3D" id="3.30.200.20">
    <property type="entry name" value="Phosphorylase Kinase, domain 1"/>
    <property type="match status" value="1"/>
</dbReference>
<gene>
    <name evidence="11" type="ORF">CEY15_08380</name>
</gene>
<dbReference type="InterPro" id="IPR008271">
    <property type="entry name" value="Ser/Thr_kinase_AS"/>
</dbReference>
<dbReference type="Gene3D" id="1.10.510.10">
    <property type="entry name" value="Transferase(Phosphotransferase) domain 1"/>
    <property type="match status" value="1"/>
</dbReference>
<dbReference type="EC" id="2.7.11.1" evidence="1"/>
<dbReference type="Pfam" id="PF00069">
    <property type="entry name" value="Pkinase"/>
    <property type="match status" value="1"/>
</dbReference>
<evidence type="ECO:0000256" key="2">
    <source>
        <dbReference type="ARBA" id="ARBA00022527"/>
    </source>
</evidence>
<dbReference type="InterPro" id="IPR000719">
    <property type="entry name" value="Prot_kinase_dom"/>
</dbReference>
<feature type="binding site" evidence="7">
    <location>
        <position position="44"/>
    </location>
    <ligand>
        <name>ATP</name>
        <dbReference type="ChEBI" id="CHEBI:30616"/>
    </ligand>
</feature>
<dbReference type="PROSITE" id="PS00107">
    <property type="entry name" value="PROTEIN_KINASE_ATP"/>
    <property type="match status" value="1"/>
</dbReference>
<dbReference type="SUPFAM" id="SSF56112">
    <property type="entry name" value="Protein kinase-like (PK-like)"/>
    <property type="match status" value="1"/>
</dbReference>
<evidence type="ECO:0000256" key="8">
    <source>
        <dbReference type="SAM" id="MobiDB-lite"/>
    </source>
</evidence>
<evidence type="ECO:0000259" key="10">
    <source>
        <dbReference type="PROSITE" id="PS50011"/>
    </source>
</evidence>
<sequence length="519" mass="54262">MSRRAPAREPRLSGYVFIRHLGSGGFADVYLYEDGRTSREVAVKVLLSDSLSPGVRDQFESEARLMGQLSTHPSIVTVYNTGIAPDGRPYLVMEYCSEPNLGDRFRTAPLDLPRALDIIVEICGAVETAHRAGILHRDIKPANILVSDYGKAMLTDFGIAAALGGESGIGGLSVPWAPPEFVEGEPGGRESDVWSLAATLYSLLEGRAPFEIPGQDRSAGAQMQRIMHEPLPPMHAPGVPAVLEHTVAVAMAKDPAARFGSALEFGNALRRVQASLRLPESPLLVRAPRPVAPTEPSTVPPEASAEPADGTVLREQSIAPEFASEPRSPESGGKFIPGGQVYIPRSGDHTSSTVARDAGSAPAHRSGPPHAQFPSPEAATATGGGRRGGVVAAAVVVAAVLVGLVVWAAVGGDDEVTRPAEATAEAPRSDPPSRERVPAVVDATGEIIGSDAVFRWSNPDPQAGDSYLWVRTGTGGVDSPTQTDETTVTIPGGPGTCIEISLVRESGRTSADGVEVCAG</sequence>
<keyword evidence="6 7" id="KW-0067">ATP-binding</keyword>
<evidence type="ECO:0000256" key="9">
    <source>
        <dbReference type="SAM" id="Phobius"/>
    </source>
</evidence>
<evidence type="ECO:0000313" key="11">
    <source>
        <dbReference type="EMBL" id="PAY23328.1"/>
    </source>
</evidence>
<dbReference type="PROSITE" id="PS50011">
    <property type="entry name" value="PROTEIN_KINASE_DOM"/>
    <property type="match status" value="1"/>
</dbReference>
<evidence type="ECO:0000256" key="7">
    <source>
        <dbReference type="PROSITE-ProRule" id="PRU10141"/>
    </source>
</evidence>
<evidence type="ECO:0000313" key="12">
    <source>
        <dbReference type="Proteomes" id="UP000218810"/>
    </source>
</evidence>
<dbReference type="Proteomes" id="UP000218810">
    <property type="component" value="Unassembled WGS sequence"/>
</dbReference>
<dbReference type="PANTHER" id="PTHR43289">
    <property type="entry name" value="MITOGEN-ACTIVATED PROTEIN KINASE KINASE KINASE 20-RELATED"/>
    <property type="match status" value="1"/>
</dbReference>
<dbReference type="InterPro" id="IPR017441">
    <property type="entry name" value="Protein_kinase_ATP_BS"/>
</dbReference>
<evidence type="ECO:0000256" key="5">
    <source>
        <dbReference type="ARBA" id="ARBA00022777"/>
    </source>
</evidence>
<protein>
    <recommendedName>
        <fullName evidence="1">non-specific serine/threonine protein kinase</fullName>
        <ecNumber evidence="1">2.7.11.1</ecNumber>
    </recommendedName>
</protein>
<keyword evidence="9" id="KW-0472">Membrane</keyword>
<keyword evidence="2 11" id="KW-0723">Serine/threonine-protein kinase</keyword>
<dbReference type="AlphaFoldDB" id="A0A2A2WQ65"/>
<evidence type="ECO:0000256" key="6">
    <source>
        <dbReference type="ARBA" id="ARBA00022840"/>
    </source>
</evidence>
<dbReference type="SMART" id="SM00220">
    <property type="entry name" value="S_TKc"/>
    <property type="match status" value="1"/>
</dbReference>
<keyword evidence="5 11" id="KW-0418">Kinase</keyword>
<dbReference type="InterPro" id="IPR011009">
    <property type="entry name" value="Kinase-like_dom_sf"/>
</dbReference>
<organism evidence="11 12">
    <name type="scientific">Dietzia natronolimnaea</name>
    <dbReference type="NCBI Taxonomy" id="161920"/>
    <lineage>
        <taxon>Bacteria</taxon>
        <taxon>Bacillati</taxon>
        <taxon>Actinomycetota</taxon>
        <taxon>Actinomycetes</taxon>
        <taxon>Mycobacteriales</taxon>
        <taxon>Dietziaceae</taxon>
        <taxon>Dietzia</taxon>
    </lineage>
</organism>
<comment type="caution">
    <text evidence="11">The sequence shown here is derived from an EMBL/GenBank/DDBJ whole genome shotgun (WGS) entry which is preliminary data.</text>
</comment>
<feature type="region of interest" description="Disordered" evidence="8">
    <location>
        <begin position="287"/>
        <end position="385"/>
    </location>
</feature>